<dbReference type="InterPro" id="IPR042573">
    <property type="entry name" value="GNAT_acetyltra_N"/>
</dbReference>
<comment type="caution">
    <text evidence="1">The sequence shown here is derived from an EMBL/GenBank/DDBJ whole genome shotgun (WGS) entry which is preliminary data.</text>
</comment>
<feature type="non-terminal residue" evidence="1">
    <location>
        <position position="154"/>
    </location>
</feature>
<reference evidence="1" key="1">
    <citation type="journal article" date="2014" name="Front. Microbiol.">
        <title>High frequency of phylogenetically diverse reductive dehalogenase-homologous genes in deep subseafloor sedimentary metagenomes.</title>
        <authorList>
            <person name="Kawai M."/>
            <person name="Futagami T."/>
            <person name="Toyoda A."/>
            <person name="Takaki Y."/>
            <person name="Nishi S."/>
            <person name="Hori S."/>
            <person name="Arai W."/>
            <person name="Tsubouchi T."/>
            <person name="Morono Y."/>
            <person name="Uchiyama I."/>
            <person name="Ito T."/>
            <person name="Fujiyama A."/>
            <person name="Inagaki F."/>
            <person name="Takami H."/>
        </authorList>
    </citation>
    <scope>NUCLEOTIDE SEQUENCE</scope>
    <source>
        <strain evidence="1">Expedition CK06-06</strain>
    </source>
</reference>
<gene>
    <name evidence="1" type="ORF">S01H4_48523</name>
</gene>
<proteinExistence type="predicted"/>
<dbReference type="Pfam" id="PF12746">
    <property type="entry name" value="GNAT_acetyltran"/>
    <property type="match status" value="1"/>
</dbReference>
<name>X1D6W1_9ZZZZ</name>
<organism evidence="1">
    <name type="scientific">marine sediment metagenome</name>
    <dbReference type="NCBI Taxonomy" id="412755"/>
    <lineage>
        <taxon>unclassified sequences</taxon>
        <taxon>metagenomes</taxon>
        <taxon>ecological metagenomes</taxon>
    </lineage>
</organism>
<accession>X1D6W1</accession>
<dbReference type="Gene3D" id="3.40.630.110">
    <property type="entry name" value="GNAT acetyltransferase-like"/>
    <property type="match status" value="1"/>
</dbReference>
<sequence length="154" mass="17762">MIYEYPQEKRAELLPLFQGIEYLESLALGVLLSDLGKVYADDLDKPKNLMLVYEETKLVVFGGSGEGITAKELFSKISKSAAFIYPNKKWEELIKENYGDKLRFQTRTKVSSANLDLEHIRKLKNNVPDGYEIVKINNEIIDKFEENTIQKINR</sequence>
<dbReference type="InterPro" id="IPR027365">
    <property type="entry name" value="GNAT_acetyltra_YdfB-like"/>
</dbReference>
<dbReference type="AlphaFoldDB" id="X1D6W1"/>
<dbReference type="EMBL" id="BART01027364">
    <property type="protein sequence ID" value="GAG92216.1"/>
    <property type="molecule type" value="Genomic_DNA"/>
</dbReference>
<protein>
    <submittedName>
        <fullName evidence="1">Uncharacterized protein</fullName>
    </submittedName>
</protein>
<evidence type="ECO:0000313" key="1">
    <source>
        <dbReference type="EMBL" id="GAG92216.1"/>
    </source>
</evidence>